<dbReference type="AlphaFoldDB" id="A0A439DKE8"/>
<keyword evidence="1" id="KW-1133">Transmembrane helix</keyword>
<organism evidence="2 3">
    <name type="scientific">Xylaria grammica</name>
    <dbReference type="NCBI Taxonomy" id="363999"/>
    <lineage>
        <taxon>Eukaryota</taxon>
        <taxon>Fungi</taxon>
        <taxon>Dikarya</taxon>
        <taxon>Ascomycota</taxon>
        <taxon>Pezizomycotina</taxon>
        <taxon>Sordariomycetes</taxon>
        <taxon>Xylariomycetidae</taxon>
        <taxon>Xylariales</taxon>
        <taxon>Xylariaceae</taxon>
        <taxon>Xylaria</taxon>
    </lineage>
</organism>
<sequence>MAEPHPPFTTCVLGESKEQQAVGEVQDVTTHLPAAHRTKKDHIIAPQADTEFLGDELLVNRINHVQDWLWVCGRPMPPRPLHHQVVLSREITITENPELHLLWSNKRIFLKPLPSWLLDPEFWRTHLLRDTNLAQCARGFLFSYTALIAYESDFRLAQEKGLVPSSLTWAGWKCVVREVLRSHDMAMVNSRYWYGELRLGRLNIVYRLKGFIFRGYSRVGSQADYSNFIAENFAVVATLLGYVVLVLSSLQVGLGVDRLIENTAFMDFSYGFTVFSIIAPVILCVGIFALVLAMFISNWLVTKKYEEKRFREMGVEPYWNKPGKVPTVSLTKRSTFQSTSHP</sequence>
<reference evidence="2 3" key="1">
    <citation type="submission" date="2018-12" db="EMBL/GenBank/DDBJ databases">
        <title>Draft genome sequence of Xylaria grammica IHI A82.</title>
        <authorList>
            <person name="Buettner E."/>
            <person name="Kellner H."/>
        </authorList>
    </citation>
    <scope>NUCLEOTIDE SEQUENCE [LARGE SCALE GENOMIC DNA]</scope>
    <source>
        <strain evidence="2 3">IHI A82</strain>
    </source>
</reference>
<protein>
    <submittedName>
        <fullName evidence="2">Uncharacterized protein</fullName>
    </submittedName>
</protein>
<accession>A0A439DKE8</accession>
<dbReference type="Proteomes" id="UP000286045">
    <property type="component" value="Unassembled WGS sequence"/>
</dbReference>
<dbReference type="PANTHER" id="PTHR34414">
    <property type="entry name" value="HET DOMAIN-CONTAINING PROTEIN-RELATED"/>
    <property type="match status" value="1"/>
</dbReference>
<keyword evidence="1" id="KW-0472">Membrane</keyword>
<name>A0A439DKE8_9PEZI</name>
<proteinExistence type="predicted"/>
<keyword evidence="1" id="KW-0812">Transmembrane</keyword>
<dbReference type="InterPro" id="IPR046536">
    <property type="entry name" value="DUF6601"/>
</dbReference>
<feature type="transmembrane region" description="Helical" evidence="1">
    <location>
        <begin position="274"/>
        <end position="301"/>
    </location>
</feature>
<feature type="transmembrane region" description="Helical" evidence="1">
    <location>
        <begin position="233"/>
        <end position="254"/>
    </location>
</feature>
<evidence type="ECO:0000256" key="1">
    <source>
        <dbReference type="SAM" id="Phobius"/>
    </source>
</evidence>
<comment type="caution">
    <text evidence="2">The sequence shown here is derived from an EMBL/GenBank/DDBJ whole genome shotgun (WGS) entry which is preliminary data.</text>
</comment>
<dbReference type="EMBL" id="RYZI01000002">
    <property type="protein sequence ID" value="RWA14889.1"/>
    <property type="molecule type" value="Genomic_DNA"/>
</dbReference>
<keyword evidence="3" id="KW-1185">Reference proteome</keyword>
<dbReference type="STRING" id="363999.A0A439DKE8"/>
<evidence type="ECO:0000313" key="3">
    <source>
        <dbReference type="Proteomes" id="UP000286045"/>
    </source>
</evidence>
<dbReference type="PANTHER" id="PTHR34414:SF1">
    <property type="entry name" value="SUBTILISIN-LIKE SERINE PROTEASE"/>
    <property type="match status" value="1"/>
</dbReference>
<evidence type="ECO:0000313" key="2">
    <source>
        <dbReference type="EMBL" id="RWA14889.1"/>
    </source>
</evidence>
<gene>
    <name evidence="2" type="ORF">EKO27_g184</name>
</gene>
<dbReference type="Pfam" id="PF20246">
    <property type="entry name" value="DUF6601"/>
    <property type="match status" value="1"/>
</dbReference>